<accession>A0A1I6TNW1</accession>
<proteinExistence type="predicted"/>
<reference evidence="2" key="1">
    <citation type="submission" date="2016-10" db="EMBL/GenBank/DDBJ databases">
        <authorList>
            <person name="Varghese N."/>
            <person name="Submissions S."/>
        </authorList>
    </citation>
    <scope>NUCLEOTIDE SEQUENCE [LARGE SCALE GENOMIC DNA]</scope>
    <source>
        <strain evidence="2">DSM 26894</strain>
    </source>
</reference>
<dbReference type="EMBL" id="FOZW01000006">
    <property type="protein sequence ID" value="SFS90912.1"/>
    <property type="molecule type" value="Genomic_DNA"/>
</dbReference>
<name>A0A1I6TNW1_9RHOB</name>
<dbReference type="RefSeq" id="WP_176806655.1">
    <property type="nucleotide sequence ID" value="NZ_FNCL01000006.1"/>
</dbReference>
<protein>
    <submittedName>
        <fullName evidence="1">Uncharacterized protein</fullName>
    </submittedName>
</protein>
<dbReference type="Proteomes" id="UP000199392">
    <property type="component" value="Unassembled WGS sequence"/>
</dbReference>
<organism evidence="1 2">
    <name type="scientific">Alloyangia pacifica</name>
    <dbReference type="NCBI Taxonomy" id="311180"/>
    <lineage>
        <taxon>Bacteria</taxon>
        <taxon>Pseudomonadati</taxon>
        <taxon>Pseudomonadota</taxon>
        <taxon>Alphaproteobacteria</taxon>
        <taxon>Rhodobacterales</taxon>
        <taxon>Roseobacteraceae</taxon>
        <taxon>Alloyangia</taxon>
    </lineage>
</organism>
<dbReference type="AlphaFoldDB" id="A0A1I6TNW1"/>
<dbReference type="STRING" id="311180.SAMN04488050_106235"/>
<sequence length="53" mass="5820">MTSTAAKTETTAREALEALEQAFAYYQPEPVLVQVAHKDVTADLGTLDYYRAA</sequence>
<gene>
    <name evidence="1" type="ORF">SAMN04488050_106235</name>
</gene>
<keyword evidence="2" id="KW-1185">Reference proteome</keyword>
<evidence type="ECO:0000313" key="2">
    <source>
        <dbReference type="Proteomes" id="UP000199392"/>
    </source>
</evidence>
<evidence type="ECO:0000313" key="1">
    <source>
        <dbReference type="EMBL" id="SFS90912.1"/>
    </source>
</evidence>